<protein>
    <submittedName>
        <fullName evidence="1">Uncharacterized protein</fullName>
    </submittedName>
</protein>
<accession>A0ACB6FD12</accession>
<keyword evidence="2" id="KW-1185">Reference proteome</keyword>
<dbReference type="Proteomes" id="UP000293547">
    <property type="component" value="Unassembled WGS sequence"/>
</dbReference>
<dbReference type="EMBL" id="PDWZ02000010">
    <property type="protein sequence ID" value="KAB2102290.1"/>
    <property type="molecule type" value="Genomic_DNA"/>
</dbReference>
<comment type="caution">
    <text evidence="1">The sequence shown here is derived from an EMBL/GenBank/DDBJ whole genome shotgun (WGS) entry which is preliminary data.</text>
</comment>
<evidence type="ECO:0000313" key="1">
    <source>
        <dbReference type="EMBL" id="KAB2102290.1"/>
    </source>
</evidence>
<proteinExistence type="predicted"/>
<gene>
    <name evidence="1" type="ORF">AG0111_0g9444</name>
</gene>
<reference evidence="1 2" key="1">
    <citation type="journal article" date="2019" name="bioRxiv">
        <title>Genomics, evolutionary history and diagnostics of the Alternaria alternata species group including apple and Asian pear pathotypes.</title>
        <authorList>
            <person name="Armitage A.D."/>
            <person name="Cockerton H.M."/>
            <person name="Sreenivasaprasad S."/>
            <person name="Woodhall J.W."/>
            <person name="Lane C.R."/>
            <person name="Harrison R.J."/>
            <person name="Clarkson J.P."/>
        </authorList>
    </citation>
    <scope>NUCLEOTIDE SEQUENCE [LARGE SCALE GENOMIC DNA]</scope>
    <source>
        <strain evidence="1 2">FERA 650</strain>
    </source>
</reference>
<evidence type="ECO:0000313" key="2">
    <source>
        <dbReference type="Proteomes" id="UP000293547"/>
    </source>
</evidence>
<sequence length="309" mass="33532">MSNSTVFIIGSTGFIGAQVTLSALRAGYTAFHEFVDKLDFVVVPDYTTADAFDAALKDVHHVIHVAPPLARPGENLLTPAVKGTVSTLESAHRTPSVKKVVITASVASLIPLGKGGDGLVVKESIPTEELRFDQSIVPTLEPMGQYQASKLASYTATLDFVASKKPRFSVVTLHPVFVFGPSLLQTTADELSGTNAMLFGSLYSEEPLFAPFRGVHVLDVADAHVRALSLTESPVSSYLLSAKDRPWEEVLDFANKEFPTAGFKVKPKAGDRWFVDTTRAQADLGLSSWREMEVQVKDVVDQQLKLRIS</sequence>
<organism evidence="1 2">
    <name type="scientific">Alternaria gaisen</name>
    <dbReference type="NCBI Taxonomy" id="167740"/>
    <lineage>
        <taxon>Eukaryota</taxon>
        <taxon>Fungi</taxon>
        <taxon>Dikarya</taxon>
        <taxon>Ascomycota</taxon>
        <taxon>Pezizomycotina</taxon>
        <taxon>Dothideomycetes</taxon>
        <taxon>Pleosporomycetidae</taxon>
        <taxon>Pleosporales</taxon>
        <taxon>Pleosporineae</taxon>
        <taxon>Pleosporaceae</taxon>
        <taxon>Alternaria</taxon>
        <taxon>Alternaria sect. Alternaria</taxon>
    </lineage>
</organism>
<name>A0ACB6FD12_9PLEO</name>